<organism evidence="2 3">
    <name type="scientific">Pseudomonas syringae pv. ribicola</name>
    <dbReference type="NCBI Taxonomy" id="55398"/>
    <lineage>
        <taxon>Bacteria</taxon>
        <taxon>Pseudomonadati</taxon>
        <taxon>Pseudomonadota</taxon>
        <taxon>Gammaproteobacteria</taxon>
        <taxon>Pseudomonadales</taxon>
        <taxon>Pseudomonadaceae</taxon>
        <taxon>Pseudomonas</taxon>
    </lineage>
</organism>
<name>A0A0P9Z4D4_PSESI</name>
<reference evidence="2 3" key="1">
    <citation type="submission" date="2015-09" db="EMBL/GenBank/DDBJ databases">
        <title>Genome announcement of multiple Pseudomonas syringae strains.</title>
        <authorList>
            <person name="Thakur S."/>
            <person name="Wang P.W."/>
            <person name="Gong Y."/>
            <person name="Weir B.S."/>
            <person name="Guttman D.S."/>
        </authorList>
    </citation>
    <scope>NUCLEOTIDE SEQUENCE [LARGE SCALE GENOMIC DNA]</scope>
    <source>
        <strain evidence="2 3">ICMP3882</strain>
    </source>
</reference>
<comment type="caution">
    <text evidence="2">The sequence shown here is derived from an EMBL/GenBank/DDBJ whole genome shotgun (WGS) entry which is preliminary data.</text>
</comment>
<dbReference type="Proteomes" id="UP000050554">
    <property type="component" value="Unassembled WGS sequence"/>
</dbReference>
<keyword evidence="1" id="KW-0472">Membrane</keyword>
<keyword evidence="1" id="KW-1133">Transmembrane helix</keyword>
<dbReference type="AlphaFoldDB" id="A0A0P9Z4D4"/>
<dbReference type="RefSeq" id="WP_004881874.1">
    <property type="nucleotide sequence ID" value="NZ_LJRF01000165.1"/>
</dbReference>
<sequence>MPHLARIMNPISIIALFAGLSEASATAVLPYLNNEDRHVYVWFLIVFPSSLVVMFFLTINFNRKALYPPYRSVNPDFPIVGVPFCRRCNEPVGSACTPYNPIDDFDRPHSESQRRRNGHRTSNRFCIVGKLVQESHISSVWKRRC</sequence>
<evidence type="ECO:0000313" key="3">
    <source>
        <dbReference type="Proteomes" id="UP000050554"/>
    </source>
</evidence>
<feature type="transmembrane region" description="Helical" evidence="1">
    <location>
        <begin position="39"/>
        <end position="61"/>
    </location>
</feature>
<dbReference type="EMBL" id="LJRF01000165">
    <property type="protein sequence ID" value="KPY44382.1"/>
    <property type="molecule type" value="Genomic_DNA"/>
</dbReference>
<evidence type="ECO:0000313" key="2">
    <source>
        <dbReference type="EMBL" id="KPY44382.1"/>
    </source>
</evidence>
<protein>
    <submittedName>
        <fullName evidence="2">Uncharacterized protein</fullName>
    </submittedName>
</protein>
<evidence type="ECO:0000256" key="1">
    <source>
        <dbReference type="SAM" id="Phobius"/>
    </source>
</evidence>
<gene>
    <name evidence="2" type="ORF">ALO47_00528</name>
</gene>
<dbReference type="PATRIC" id="fig|55398.3.peg.650"/>
<accession>A0A0P9Z4D4</accession>
<keyword evidence="1" id="KW-0812">Transmembrane</keyword>
<proteinExistence type="predicted"/>